<gene>
    <name evidence="1" type="ORF">F0562_010725</name>
</gene>
<accession>A0A5J5A3D9</accession>
<reference evidence="1 2" key="1">
    <citation type="submission" date="2019-09" db="EMBL/GenBank/DDBJ databases">
        <title>A chromosome-level genome assembly of the Chinese tupelo Nyssa sinensis.</title>
        <authorList>
            <person name="Yang X."/>
            <person name="Kang M."/>
            <person name="Yang Y."/>
            <person name="Xiong H."/>
            <person name="Wang M."/>
            <person name="Zhang Z."/>
            <person name="Wang Z."/>
            <person name="Wu H."/>
            <person name="Ma T."/>
            <person name="Liu J."/>
            <person name="Xi Z."/>
        </authorList>
    </citation>
    <scope>NUCLEOTIDE SEQUENCE [LARGE SCALE GENOMIC DNA]</scope>
    <source>
        <strain evidence="1">J267</strain>
        <tissue evidence="1">Leaf</tissue>
    </source>
</reference>
<keyword evidence="2" id="KW-1185">Reference proteome</keyword>
<dbReference type="AlphaFoldDB" id="A0A5J5A3D9"/>
<evidence type="ECO:0000313" key="2">
    <source>
        <dbReference type="Proteomes" id="UP000325577"/>
    </source>
</evidence>
<organism evidence="1 2">
    <name type="scientific">Nyssa sinensis</name>
    <dbReference type="NCBI Taxonomy" id="561372"/>
    <lineage>
        <taxon>Eukaryota</taxon>
        <taxon>Viridiplantae</taxon>
        <taxon>Streptophyta</taxon>
        <taxon>Embryophyta</taxon>
        <taxon>Tracheophyta</taxon>
        <taxon>Spermatophyta</taxon>
        <taxon>Magnoliopsida</taxon>
        <taxon>eudicotyledons</taxon>
        <taxon>Gunneridae</taxon>
        <taxon>Pentapetalae</taxon>
        <taxon>asterids</taxon>
        <taxon>Cornales</taxon>
        <taxon>Nyssaceae</taxon>
        <taxon>Nyssa</taxon>
    </lineage>
</organism>
<dbReference type="EMBL" id="CM018047">
    <property type="protein sequence ID" value="KAA8524302.1"/>
    <property type="molecule type" value="Genomic_DNA"/>
</dbReference>
<evidence type="ECO:0000313" key="1">
    <source>
        <dbReference type="EMBL" id="KAA8524302.1"/>
    </source>
</evidence>
<proteinExistence type="predicted"/>
<dbReference type="OrthoDB" id="1737763at2759"/>
<protein>
    <submittedName>
        <fullName evidence="1">Uncharacterized protein</fullName>
    </submittedName>
</protein>
<sequence length="80" mass="8865">MYLTLRGSCLNYTKKVTSSISRQCGCSISLTYIASRGSFQAKAALESDTRVLSFEAGRKHKIKVYNSCWAQLLLVVLVIS</sequence>
<name>A0A5J5A3D9_9ASTE</name>
<dbReference type="Proteomes" id="UP000325577">
    <property type="component" value="Linkage Group LG4"/>
</dbReference>